<proteinExistence type="predicted"/>
<dbReference type="InterPro" id="IPR036388">
    <property type="entry name" value="WH-like_DNA-bd_sf"/>
</dbReference>
<dbReference type="Proteomes" id="UP000184292">
    <property type="component" value="Unassembled WGS sequence"/>
</dbReference>
<keyword evidence="3" id="KW-0804">Transcription</keyword>
<evidence type="ECO:0000256" key="1">
    <source>
        <dbReference type="ARBA" id="ARBA00023015"/>
    </source>
</evidence>
<dbReference type="AlphaFoldDB" id="A0A1M6CX79"/>
<dbReference type="InterPro" id="IPR036390">
    <property type="entry name" value="WH_DNA-bd_sf"/>
</dbReference>
<dbReference type="SUPFAM" id="SSF46785">
    <property type="entry name" value="Winged helix' DNA-binding domain"/>
    <property type="match status" value="1"/>
</dbReference>
<dbReference type="PROSITE" id="PS50949">
    <property type="entry name" value="HTH_GNTR"/>
    <property type="match status" value="1"/>
</dbReference>
<dbReference type="InterPro" id="IPR011711">
    <property type="entry name" value="GntR_C"/>
</dbReference>
<dbReference type="Pfam" id="PF00392">
    <property type="entry name" value="GntR"/>
    <property type="match status" value="1"/>
</dbReference>
<dbReference type="Pfam" id="PF07729">
    <property type="entry name" value="FCD"/>
    <property type="match status" value="1"/>
</dbReference>
<dbReference type="InterPro" id="IPR000524">
    <property type="entry name" value="Tscrpt_reg_HTH_GntR"/>
</dbReference>
<evidence type="ECO:0000259" key="4">
    <source>
        <dbReference type="PROSITE" id="PS50949"/>
    </source>
</evidence>
<reference evidence="5 6" key="1">
    <citation type="submission" date="2016-11" db="EMBL/GenBank/DDBJ databases">
        <authorList>
            <person name="Jaros S."/>
            <person name="Januszkiewicz K."/>
            <person name="Wedrychowicz H."/>
        </authorList>
    </citation>
    <scope>NUCLEOTIDE SEQUENCE [LARGE SCALE GENOMIC DNA]</scope>
    <source>
        <strain evidence="5 6">DSM 100565</strain>
    </source>
</reference>
<dbReference type="GO" id="GO:0003677">
    <property type="term" value="F:DNA binding"/>
    <property type="evidence" value="ECO:0007669"/>
    <property type="project" value="UniProtKB-KW"/>
</dbReference>
<dbReference type="SMART" id="SM00345">
    <property type="entry name" value="HTH_GNTR"/>
    <property type="match status" value="1"/>
</dbReference>
<keyword evidence="2" id="KW-0238">DNA-binding</keyword>
<dbReference type="PANTHER" id="PTHR43537:SF5">
    <property type="entry name" value="UXU OPERON TRANSCRIPTIONAL REGULATOR"/>
    <property type="match status" value="1"/>
</dbReference>
<dbReference type="Gene3D" id="1.10.10.10">
    <property type="entry name" value="Winged helix-like DNA-binding domain superfamily/Winged helix DNA-binding domain"/>
    <property type="match status" value="1"/>
</dbReference>
<keyword evidence="1" id="KW-0805">Transcription regulation</keyword>
<dbReference type="CDD" id="cd07377">
    <property type="entry name" value="WHTH_GntR"/>
    <property type="match status" value="1"/>
</dbReference>
<dbReference type="STRING" id="1447782.SAMN05444417_1412"/>
<evidence type="ECO:0000313" key="5">
    <source>
        <dbReference type="EMBL" id="SHI65550.1"/>
    </source>
</evidence>
<dbReference type="GO" id="GO:0003700">
    <property type="term" value="F:DNA-binding transcription factor activity"/>
    <property type="evidence" value="ECO:0007669"/>
    <property type="project" value="InterPro"/>
</dbReference>
<organism evidence="5 6">
    <name type="scientific">Wenxinia saemankumensis</name>
    <dbReference type="NCBI Taxonomy" id="1447782"/>
    <lineage>
        <taxon>Bacteria</taxon>
        <taxon>Pseudomonadati</taxon>
        <taxon>Pseudomonadota</taxon>
        <taxon>Alphaproteobacteria</taxon>
        <taxon>Rhodobacterales</taxon>
        <taxon>Roseobacteraceae</taxon>
        <taxon>Wenxinia</taxon>
    </lineage>
</organism>
<evidence type="ECO:0000256" key="3">
    <source>
        <dbReference type="ARBA" id="ARBA00023163"/>
    </source>
</evidence>
<dbReference type="PANTHER" id="PTHR43537">
    <property type="entry name" value="TRANSCRIPTIONAL REGULATOR, GNTR FAMILY"/>
    <property type="match status" value="1"/>
</dbReference>
<feature type="domain" description="HTH gntR-type" evidence="4">
    <location>
        <begin position="15"/>
        <end position="83"/>
    </location>
</feature>
<dbReference type="PRINTS" id="PR00035">
    <property type="entry name" value="HTHGNTR"/>
</dbReference>
<dbReference type="Gene3D" id="1.20.120.530">
    <property type="entry name" value="GntR ligand-binding domain-like"/>
    <property type="match status" value="1"/>
</dbReference>
<dbReference type="InterPro" id="IPR008920">
    <property type="entry name" value="TF_FadR/GntR_C"/>
</dbReference>
<dbReference type="EMBL" id="FQYO01000002">
    <property type="protein sequence ID" value="SHI65550.1"/>
    <property type="molecule type" value="Genomic_DNA"/>
</dbReference>
<dbReference type="SMART" id="SM00895">
    <property type="entry name" value="FCD"/>
    <property type="match status" value="1"/>
</dbReference>
<evidence type="ECO:0000256" key="2">
    <source>
        <dbReference type="ARBA" id="ARBA00023125"/>
    </source>
</evidence>
<keyword evidence="6" id="KW-1185">Reference proteome</keyword>
<gene>
    <name evidence="5" type="ORF">SAMN05444417_1412</name>
</gene>
<protein>
    <submittedName>
        <fullName evidence="5">Transcriptional regulator, GntR family</fullName>
    </submittedName>
</protein>
<accession>A0A1M6CX79</accession>
<name>A0A1M6CX79_9RHOB</name>
<sequence>MPVHATSPRPAAGPAPRTRDVADDLAELVVEAGLSPGDRLPPEVEIARRLGVSRAKLREAMTAWSRMGIVRRNRGGGTILTAPVAGRTMAIPLAISLEAESLLRMLAVRRPLEIEAVRLAARDATPEARDRIRARMLALMESYEAGEDWRGADHAFHAAIHDATGNPLFGQLIQQLQRTFEEVYSAPFGMPQLGSDTIPLHRDLAEAVASGDAEGGVAAITRILDETRRAARAVVESLT</sequence>
<dbReference type="SUPFAM" id="SSF48008">
    <property type="entry name" value="GntR ligand-binding domain-like"/>
    <property type="match status" value="1"/>
</dbReference>
<evidence type="ECO:0000313" key="6">
    <source>
        <dbReference type="Proteomes" id="UP000184292"/>
    </source>
</evidence>